<reference evidence="2 3" key="1">
    <citation type="journal article" date="2024" name="Nat. Commun.">
        <title>Phylogenomics reveals the evolutionary origins of lichenization in chlorophyte algae.</title>
        <authorList>
            <person name="Puginier C."/>
            <person name="Libourel C."/>
            <person name="Otte J."/>
            <person name="Skaloud P."/>
            <person name="Haon M."/>
            <person name="Grisel S."/>
            <person name="Petersen M."/>
            <person name="Berrin J.G."/>
            <person name="Delaux P.M."/>
            <person name="Dal Grande F."/>
            <person name="Keller J."/>
        </authorList>
    </citation>
    <scope>NUCLEOTIDE SEQUENCE [LARGE SCALE GENOMIC DNA]</scope>
    <source>
        <strain evidence="2 3">SAG 2036</strain>
    </source>
</reference>
<accession>A0AAW1NNF6</accession>
<dbReference type="EMBL" id="JALJOQ010000220">
    <property type="protein sequence ID" value="KAK9788828.1"/>
    <property type="molecule type" value="Genomic_DNA"/>
</dbReference>
<name>A0AAW1NNF6_9CHLO</name>
<feature type="compositionally biased region" description="Basic residues" evidence="1">
    <location>
        <begin position="148"/>
        <end position="160"/>
    </location>
</feature>
<evidence type="ECO:0000313" key="2">
    <source>
        <dbReference type="EMBL" id="KAK9788828.1"/>
    </source>
</evidence>
<feature type="region of interest" description="Disordered" evidence="1">
    <location>
        <begin position="133"/>
        <end position="172"/>
    </location>
</feature>
<dbReference type="AlphaFoldDB" id="A0AAW1NNF6"/>
<evidence type="ECO:0000256" key="1">
    <source>
        <dbReference type="SAM" id="MobiDB-lite"/>
    </source>
</evidence>
<evidence type="ECO:0000313" key="3">
    <source>
        <dbReference type="Proteomes" id="UP001465755"/>
    </source>
</evidence>
<dbReference type="InterPro" id="IPR013783">
    <property type="entry name" value="Ig-like_fold"/>
</dbReference>
<protein>
    <recommendedName>
        <fullName evidence="4">AP2/ERF domain-containing protein</fullName>
    </recommendedName>
</protein>
<keyword evidence="3" id="KW-1185">Reference proteome</keyword>
<dbReference type="Gene3D" id="2.60.40.10">
    <property type="entry name" value="Immunoglobulins"/>
    <property type="match status" value="1"/>
</dbReference>
<gene>
    <name evidence="2" type="ORF">WJX73_001330</name>
</gene>
<comment type="caution">
    <text evidence="2">The sequence shown here is derived from an EMBL/GenBank/DDBJ whole genome shotgun (WGS) entry which is preliminary data.</text>
</comment>
<feature type="region of interest" description="Disordered" evidence="1">
    <location>
        <begin position="217"/>
        <end position="271"/>
    </location>
</feature>
<proteinExistence type="predicted"/>
<organism evidence="2 3">
    <name type="scientific">Symbiochloris irregularis</name>
    <dbReference type="NCBI Taxonomy" id="706552"/>
    <lineage>
        <taxon>Eukaryota</taxon>
        <taxon>Viridiplantae</taxon>
        <taxon>Chlorophyta</taxon>
        <taxon>core chlorophytes</taxon>
        <taxon>Trebouxiophyceae</taxon>
        <taxon>Trebouxiales</taxon>
        <taxon>Trebouxiaceae</taxon>
        <taxon>Symbiochloris</taxon>
    </lineage>
</organism>
<evidence type="ECO:0008006" key="4">
    <source>
        <dbReference type="Google" id="ProtNLM"/>
    </source>
</evidence>
<sequence length="403" mass="43189">MSDGGSGAQQARIQAAEAPRWTRAVLTATRRVPNWPVSAARGGPYAPVGGHPPAFGPAAGQQALSQDIHYFQGAAPNHLNQARRSSPMAAQGGLARNIWAQGPQPSQASMGGSCGGTSVDMSQGFGSALRRRTRSIAASPSPADAGRASRRAQKQRKIYKPRIPGQGNKPKHGYTYSTWAKKWQLQLTLQGKEYRTRYDTELECAQRAWELWKESEGYDGPEVPLELSDPADQGDDGEEDESDTNEEQPQASQNVGPDAMHAANPQVPDPSHVYPLASQPQPAANAMPALRAPSPPAPTRLTTIPMTAVSHAQLVTSMMSAALLPSWPPSEVTPTSLAYPSSTATGQIQFIKDGVHYRTASLSSGRTSVAHDIRPGTYRICTRYTGDTHFSPSQTEAEYCIPG</sequence>
<dbReference type="Proteomes" id="UP001465755">
    <property type="component" value="Unassembled WGS sequence"/>
</dbReference>
<feature type="compositionally biased region" description="Acidic residues" evidence="1">
    <location>
        <begin position="232"/>
        <end position="246"/>
    </location>
</feature>